<dbReference type="Proteomes" id="UP000238937">
    <property type="component" value="Unassembled WGS sequence"/>
</dbReference>
<keyword evidence="1" id="KW-0732">Signal</keyword>
<keyword evidence="3" id="KW-1185">Reference proteome</keyword>
<dbReference type="EMBL" id="PVWO01000028">
    <property type="protein sequence ID" value="PSB58636.1"/>
    <property type="molecule type" value="Genomic_DNA"/>
</dbReference>
<gene>
    <name evidence="2" type="ORF">C7B77_03965</name>
</gene>
<protein>
    <submittedName>
        <fullName evidence="2">Uncharacterized protein</fullName>
    </submittedName>
</protein>
<accession>A0A2T1GL99</accession>
<evidence type="ECO:0000313" key="3">
    <source>
        <dbReference type="Proteomes" id="UP000238937"/>
    </source>
</evidence>
<feature type="chain" id="PRO_5015586156" evidence="1">
    <location>
        <begin position="36"/>
        <end position="147"/>
    </location>
</feature>
<dbReference type="AlphaFoldDB" id="A0A2T1GL99"/>
<proteinExistence type="predicted"/>
<name>A0A2T1GL99_9CYAN</name>
<sequence length="147" mass="16011">MKLFRSIKSAKALGLAVVSAATMTIANVAPSIAQAAPNPTVSFSNQGGYNAEYFVSGQIKSFDGRVLRNLSTFHSQNMLLGQKRAASFPLTAQEIQQGASRFVTVTGRMSHNRQVFIQKSFRLDSNMCFFNSETVFNPKGSFRSGSC</sequence>
<dbReference type="RefSeq" id="WP_106300539.1">
    <property type="nucleotide sequence ID" value="NZ_PVWO01000028.1"/>
</dbReference>
<feature type="signal peptide" evidence="1">
    <location>
        <begin position="1"/>
        <end position="35"/>
    </location>
</feature>
<dbReference type="OrthoDB" id="9840199at2"/>
<comment type="caution">
    <text evidence="2">The sequence shown here is derived from an EMBL/GenBank/DDBJ whole genome shotgun (WGS) entry which is preliminary data.</text>
</comment>
<organism evidence="2 3">
    <name type="scientific">Chamaesiphon polymorphus CCALA 037</name>
    <dbReference type="NCBI Taxonomy" id="2107692"/>
    <lineage>
        <taxon>Bacteria</taxon>
        <taxon>Bacillati</taxon>
        <taxon>Cyanobacteriota</taxon>
        <taxon>Cyanophyceae</taxon>
        <taxon>Gomontiellales</taxon>
        <taxon>Chamaesiphonaceae</taxon>
        <taxon>Chamaesiphon</taxon>
    </lineage>
</organism>
<evidence type="ECO:0000313" key="2">
    <source>
        <dbReference type="EMBL" id="PSB58636.1"/>
    </source>
</evidence>
<reference evidence="2 3" key="1">
    <citation type="submission" date="2018-03" db="EMBL/GenBank/DDBJ databases">
        <title>The ancient ancestry and fast evolution of plastids.</title>
        <authorList>
            <person name="Moore K.R."/>
            <person name="Magnabosco C."/>
            <person name="Momper L."/>
            <person name="Gold D.A."/>
            <person name="Bosak T."/>
            <person name="Fournier G.P."/>
        </authorList>
    </citation>
    <scope>NUCLEOTIDE SEQUENCE [LARGE SCALE GENOMIC DNA]</scope>
    <source>
        <strain evidence="2 3">CCALA 037</strain>
    </source>
</reference>
<evidence type="ECO:0000256" key="1">
    <source>
        <dbReference type="SAM" id="SignalP"/>
    </source>
</evidence>